<accession>A0A0S4TD41</accession>
<dbReference type="GO" id="GO:0005096">
    <property type="term" value="F:GTPase activator activity"/>
    <property type="evidence" value="ECO:0007669"/>
    <property type="project" value="TreeGrafter"/>
</dbReference>
<dbReference type="AlphaFoldDB" id="A0A0S4TD41"/>
<dbReference type="PANTHER" id="PTHR22957">
    <property type="entry name" value="TBC1 DOMAIN FAMILY MEMBER GTPASE-ACTIVATING PROTEIN"/>
    <property type="match status" value="1"/>
</dbReference>
<proteinExistence type="predicted"/>
<dbReference type="EMBL" id="JTAI01000031">
    <property type="protein sequence ID" value="PPS93798.1"/>
    <property type="molecule type" value="Genomic_DNA"/>
</dbReference>
<reference evidence="2" key="2">
    <citation type="submission" date="2015-08" db="EMBL/GenBank/DDBJ databases">
        <authorList>
            <person name="Babu N.S."/>
            <person name="Beckwith C.J."/>
            <person name="Beseler K.G."/>
            <person name="Brison A."/>
            <person name="Carone J.V."/>
            <person name="Caskin T.P."/>
            <person name="Diamond M."/>
            <person name="Durham M.E."/>
            <person name="Foxe J.M."/>
            <person name="Go M."/>
            <person name="Henderson B.A."/>
            <person name="Jones I.B."/>
            <person name="McGettigan J.A."/>
            <person name="Micheletti S.J."/>
            <person name="Nasrallah M.E."/>
            <person name="Ortiz D."/>
            <person name="Piller C.R."/>
            <person name="Privatt S.R."/>
            <person name="Schneider S.L."/>
            <person name="Sharp S."/>
            <person name="Smith T.C."/>
            <person name="Stanton J.D."/>
            <person name="Ullery H.E."/>
            <person name="Wilson R.J."/>
            <person name="Serrano M.G."/>
            <person name="Buck G."/>
            <person name="Lee V."/>
            <person name="Wang Y."/>
            <person name="Carvalho R."/>
            <person name="Voegtly L."/>
            <person name="Shi R."/>
            <person name="Duckworth R."/>
            <person name="Johnson A."/>
            <person name="Loviza R."/>
            <person name="Walstead R."/>
            <person name="Shah Z."/>
            <person name="Kiflezghi M."/>
            <person name="Wade K."/>
            <person name="Ball S.L."/>
            <person name="Bradley K.W."/>
            <person name="Asai D.J."/>
            <person name="Bowman C.A."/>
            <person name="Russell D.A."/>
            <person name="Pope W.H."/>
            <person name="Jacobs-Sera D."/>
            <person name="Hendrix R.W."/>
            <person name="Hatfull G.F."/>
        </authorList>
    </citation>
    <scope>NUCLEOTIDE SEQUENCE [LARGE SCALE GENOMIC DNA]</scope>
</reference>
<evidence type="ECO:0000313" key="3">
    <source>
        <dbReference type="EMBL" id="PPS93798.1"/>
    </source>
</evidence>
<name>A0A0S4TD41_CRYHO</name>
<dbReference type="VEuPathDB" id="CryptoDB:CHUDEA3_3000"/>
<evidence type="ECO:0000259" key="1">
    <source>
        <dbReference type="PROSITE" id="PS50086"/>
    </source>
</evidence>
<organism evidence="2">
    <name type="scientific">Cryptosporidium hominis</name>
    <dbReference type="NCBI Taxonomy" id="237895"/>
    <lineage>
        <taxon>Eukaryota</taxon>
        <taxon>Sar</taxon>
        <taxon>Alveolata</taxon>
        <taxon>Apicomplexa</taxon>
        <taxon>Conoidasida</taxon>
        <taxon>Coccidia</taxon>
        <taxon>Eucoccidiorida</taxon>
        <taxon>Eimeriorina</taxon>
        <taxon>Cryptosporidiidae</taxon>
        <taxon>Cryptosporidium</taxon>
    </lineage>
</organism>
<dbReference type="VEuPathDB" id="CryptoDB:ChTU502y2012_401g0180"/>
<dbReference type="EMBL" id="LN877949">
    <property type="protein sequence ID" value="CUV05231.1"/>
    <property type="molecule type" value="Genomic_DNA"/>
</dbReference>
<dbReference type="InterPro" id="IPR035969">
    <property type="entry name" value="Rab-GAP_TBC_sf"/>
</dbReference>
<reference evidence="3 4" key="3">
    <citation type="submission" date="2017-10" db="EMBL/GenBank/DDBJ databases">
        <title>Consistent, comparative and evidence-based genome annotation and re-annotation for the closely-related species, Cryptosporidium parvum, C. hominis and C. tyzzeri.</title>
        <authorList>
            <person name="Baptista R.P."/>
            <person name="Li Y."/>
            <person name="Sateriale A."/>
            <person name="Striepen B."/>
            <person name="Kissinger J.C."/>
        </authorList>
    </citation>
    <scope>NUCLEOTIDE SEQUENCE [LARGE SCALE GENOMIC DNA]</scope>
    <source>
        <strain evidence="3">30976</strain>
    </source>
</reference>
<dbReference type="SUPFAM" id="SSF47923">
    <property type="entry name" value="Ypt/Rab-GAP domain of gyp1p"/>
    <property type="match status" value="2"/>
</dbReference>
<evidence type="ECO:0000313" key="4">
    <source>
        <dbReference type="Proteomes" id="UP001429100"/>
    </source>
</evidence>
<protein>
    <submittedName>
        <fullName evidence="3">Rab-GTPase-TBC domain containing protein</fullName>
    </submittedName>
</protein>
<dbReference type="Proteomes" id="UP001429100">
    <property type="component" value="Unassembled WGS sequence"/>
</dbReference>
<dbReference type="Pfam" id="PF00566">
    <property type="entry name" value="RabGAP-TBC"/>
    <property type="match status" value="1"/>
</dbReference>
<dbReference type="Gene3D" id="1.10.8.270">
    <property type="entry name" value="putative rabgap domain of human tbc1 domain family member 14 like domains"/>
    <property type="match status" value="1"/>
</dbReference>
<dbReference type="VEuPathDB" id="CryptoDB:Chro.30340"/>
<dbReference type="Gene3D" id="1.10.472.80">
    <property type="entry name" value="Ypt/Rab-GAP domain of gyp1p, domain 3"/>
    <property type="match status" value="1"/>
</dbReference>
<dbReference type="InterPro" id="IPR000195">
    <property type="entry name" value="Rab-GAP-TBC_dom"/>
</dbReference>
<keyword evidence="4" id="KW-1185">Reference proteome</keyword>
<evidence type="ECO:0000313" key="2">
    <source>
        <dbReference type="EMBL" id="CUV05231.1"/>
    </source>
</evidence>
<dbReference type="VEuPathDB" id="CryptoDB:GY17_00002527"/>
<feature type="domain" description="Rab-GAP TBC" evidence="1">
    <location>
        <begin position="121"/>
        <end position="344"/>
    </location>
</feature>
<dbReference type="Proteomes" id="UP000199752">
    <property type="component" value="Chromosome 3"/>
</dbReference>
<dbReference type="SMART" id="SM00164">
    <property type="entry name" value="TBC"/>
    <property type="match status" value="1"/>
</dbReference>
<dbReference type="PROSITE" id="PS50086">
    <property type="entry name" value="TBC_RABGAP"/>
    <property type="match status" value="1"/>
</dbReference>
<dbReference type="OrthoDB" id="27140at2759"/>
<gene>
    <name evidence="2" type="ORF">CHUDEA3_3000</name>
    <name evidence="3" type="ORF">GY17_00002527</name>
</gene>
<sequence>MTDFEVCENDEYYSKIEDSSFIDFFEYLKGNPKQNFIKYTEKVCNVKYEQGKNENILDIPRLKWMILLRIIPVDFFSLSIHDCYKKIHELLEMERSNYSLSFNKNKLDISKVTSMDPLKFHPLSQIANNPWNEQHKNGELLDEIWKDVTRTYSERQLFSGSNTRQLLQRILFTWTRENPELGYKQGMNEIAAILFLINHSQKIVDNRVYSNGLESKNEYNGDNFSLEHIFRSDSIEADTYIMFNSVMNVFGLKYMFKSTYNECNSNDNNSMNNDDSNKPPIVHRCINIYGILEKVDYELFIHLYKEHEIEPQLIFLRWIRLLFSREFSDLNNSIIIWEGIFCDALQNGKFSGSEILIDGFARGRKNINKEVCEAVESSLPIVNFIAISILLARRSAIVNSDFNHTLKLIVNQSNLSISPLEILSNAKSLCYSVSAENECLNSPKLLSGSAFDDKNYKKVLLSNQRSHFFEHRDIHYSQIRYNLNSEPELNSNAPKLNESLLEITKNLYNSAKDIKDIEQVKCNVVSSCRELLRICKILQEKNI</sequence>
<reference evidence="3 4" key="1">
    <citation type="submission" date="2014-11" db="EMBL/GenBank/DDBJ databases">
        <title>Comparative genomic analysis of Cryptosporidium hominis reveals occurrence of genetic recombination in virulent subtypes.</title>
        <authorList>
            <person name="Guo Y."/>
            <person name="Tang K."/>
            <person name="Frace M."/>
            <person name="Li N."/>
            <person name="Roellig D.M."/>
            <person name="Sammons S."/>
            <person name="Knipe K."/>
            <person name="Rowe L."/>
            <person name="Feng Y."/>
            <person name="Xiao L."/>
        </authorList>
    </citation>
    <scope>NUCLEOTIDE SEQUENCE [LARGE SCALE GENOMIC DNA]</scope>
    <source>
        <strain evidence="3">30976</strain>
    </source>
</reference>